<dbReference type="Proteomes" id="UP000053263">
    <property type="component" value="Unassembled WGS sequence"/>
</dbReference>
<dbReference type="HOGENOM" id="CLU_1066047_0_0_1"/>
<evidence type="ECO:0000313" key="4">
    <source>
        <dbReference type="Proteomes" id="UP000053263"/>
    </source>
</evidence>
<evidence type="ECO:0000256" key="1">
    <source>
        <dbReference type="SAM" id="MobiDB-lite"/>
    </source>
</evidence>
<dbReference type="AlphaFoldDB" id="A0A0C9SQB3"/>
<evidence type="ECO:0000256" key="2">
    <source>
        <dbReference type="SAM" id="SignalP"/>
    </source>
</evidence>
<feature type="chain" id="PRO_5002203246" description="Secreted protein" evidence="2">
    <location>
        <begin position="18"/>
        <end position="261"/>
    </location>
</feature>
<proteinExistence type="predicted"/>
<feature type="signal peptide" evidence="2">
    <location>
        <begin position="1"/>
        <end position="17"/>
    </location>
</feature>
<feature type="compositionally biased region" description="Basic and acidic residues" evidence="1">
    <location>
        <begin position="58"/>
        <end position="68"/>
    </location>
</feature>
<feature type="region of interest" description="Disordered" evidence="1">
    <location>
        <begin position="140"/>
        <end position="185"/>
    </location>
</feature>
<name>A0A0C9SQB3_PLICR</name>
<evidence type="ECO:0008006" key="5">
    <source>
        <dbReference type="Google" id="ProtNLM"/>
    </source>
</evidence>
<accession>A0A0C9SQB3</accession>
<keyword evidence="2" id="KW-0732">Signal</keyword>
<organism evidence="3 4">
    <name type="scientific">Plicaturopsis crispa FD-325 SS-3</name>
    <dbReference type="NCBI Taxonomy" id="944288"/>
    <lineage>
        <taxon>Eukaryota</taxon>
        <taxon>Fungi</taxon>
        <taxon>Dikarya</taxon>
        <taxon>Basidiomycota</taxon>
        <taxon>Agaricomycotina</taxon>
        <taxon>Agaricomycetes</taxon>
        <taxon>Agaricomycetidae</taxon>
        <taxon>Amylocorticiales</taxon>
        <taxon>Amylocorticiaceae</taxon>
        <taxon>Plicatura</taxon>
        <taxon>Plicaturopsis crispa</taxon>
    </lineage>
</organism>
<dbReference type="EMBL" id="KN832576">
    <property type="protein sequence ID" value="KII83552.1"/>
    <property type="molecule type" value="Genomic_DNA"/>
</dbReference>
<gene>
    <name evidence="3" type="ORF">PLICRDRAFT_180324</name>
</gene>
<protein>
    <recommendedName>
        <fullName evidence="5">Secreted protein</fullName>
    </recommendedName>
</protein>
<reference evidence="3 4" key="1">
    <citation type="submission" date="2014-06" db="EMBL/GenBank/DDBJ databases">
        <title>Evolutionary Origins and Diversification of the Mycorrhizal Mutualists.</title>
        <authorList>
            <consortium name="DOE Joint Genome Institute"/>
            <consortium name="Mycorrhizal Genomics Consortium"/>
            <person name="Kohler A."/>
            <person name="Kuo A."/>
            <person name="Nagy L.G."/>
            <person name="Floudas D."/>
            <person name="Copeland A."/>
            <person name="Barry K.W."/>
            <person name="Cichocki N."/>
            <person name="Veneault-Fourrey C."/>
            <person name="LaButti K."/>
            <person name="Lindquist E.A."/>
            <person name="Lipzen A."/>
            <person name="Lundell T."/>
            <person name="Morin E."/>
            <person name="Murat C."/>
            <person name="Riley R."/>
            <person name="Ohm R."/>
            <person name="Sun H."/>
            <person name="Tunlid A."/>
            <person name="Henrissat B."/>
            <person name="Grigoriev I.V."/>
            <person name="Hibbett D.S."/>
            <person name="Martin F."/>
        </authorList>
    </citation>
    <scope>NUCLEOTIDE SEQUENCE [LARGE SCALE GENOMIC DNA]</scope>
    <source>
        <strain evidence="3 4">FD-325 SS-3</strain>
    </source>
</reference>
<keyword evidence="4" id="KW-1185">Reference proteome</keyword>
<sequence length="261" mass="28521">MFVFLLLLVVHLPHVVAHHDARAPLAFLRGKQVLTVFWQPHHHLVPLPIPHLLEASEPRAQHTTDTHTHARHTLHRPPPSSSHPLYISNAPRAASTRRRRPPSITPAQRPLRVRSLASAMDPGHLAGTFLEDRVCVPSRENKPGQWQAREGIGKRRAHPPTHHSASDAPAVPDPGTTGANDAAEQVAGAAATASCSQTPAQPRRVSLQSPRCTAAQLPLPLHTFAQAPPPQYMLTEPCPVVHFRPPPYMFTQTPPLSLNSA</sequence>
<feature type="region of interest" description="Disordered" evidence="1">
    <location>
        <begin position="58"/>
        <end position="113"/>
    </location>
</feature>
<evidence type="ECO:0000313" key="3">
    <source>
        <dbReference type="EMBL" id="KII83552.1"/>
    </source>
</evidence>